<keyword evidence="3" id="KW-1185">Reference proteome</keyword>
<dbReference type="Pfam" id="PF01636">
    <property type="entry name" value="APH"/>
    <property type="match status" value="1"/>
</dbReference>
<accession>A0A8J3AD83</accession>
<sequence>MIKQNVRSSILKKYNVNENDFLGKGQEAEVYSYHQDRVFKLYRVSAFEKQKILKSFYESINANVVDFNLPRIYEIIKEKEVVITIEKRIEGRNIQKDLSNFDYDQLNAFFKQYLSTILNIKQIKLEQKIEGHKLLKDYEIPNQPADWNEFLKQSLIQKNKEVEKYLIKDVKDYESKYLYFLNVLSKKYEGEYDLIHGDFYPSNLLVSDESKINGVIDFGLMTMSGDYLFDVALSWILFDLYDELGAVKLNHYVNMIIETLGEEVKGILYFYALYYSYYSANFFSENCSDGHYEWSVRNLNNETYWAELKDYMK</sequence>
<dbReference type="RefSeq" id="WP_087999270.1">
    <property type="nucleotide sequence ID" value="NZ_BMHB01000001.1"/>
</dbReference>
<dbReference type="InterPro" id="IPR002575">
    <property type="entry name" value="Aminoglycoside_PTrfase"/>
</dbReference>
<dbReference type="InterPro" id="IPR011009">
    <property type="entry name" value="Kinase-like_dom_sf"/>
</dbReference>
<protein>
    <recommendedName>
        <fullName evidence="1">Aminoglycoside phosphotransferase domain-containing protein</fullName>
    </recommendedName>
</protein>
<proteinExistence type="predicted"/>
<dbReference type="Proteomes" id="UP000626244">
    <property type="component" value="Unassembled WGS sequence"/>
</dbReference>
<gene>
    <name evidence="2" type="ORF">GCM10007380_10520</name>
</gene>
<evidence type="ECO:0000259" key="1">
    <source>
        <dbReference type="Pfam" id="PF01636"/>
    </source>
</evidence>
<comment type="caution">
    <text evidence="2">The sequence shown here is derived from an EMBL/GenBank/DDBJ whole genome shotgun (WGS) entry which is preliminary data.</text>
</comment>
<dbReference type="AlphaFoldDB" id="A0A8J3AD83"/>
<feature type="domain" description="Aminoglycoside phosphotransferase" evidence="1">
    <location>
        <begin position="180"/>
        <end position="238"/>
    </location>
</feature>
<evidence type="ECO:0000313" key="2">
    <source>
        <dbReference type="EMBL" id="GGI11971.1"/>
    </source>
</evidence>
<name>A0A8J3AD83_9BACI</name>
<organism evidence="2 3">
    <name type="scientific">Gottfriedia solisilvae</name>
    <dbReference type="NCBI Taxonomy" id="1516104"/>
    <lineage>
        <taxon>Bacteria</taxon>
        <taxon>Bacillati</taxon>
        <taxon>Bacillota</taxon>
        <taxon>Bacilli</taxon>
        <taxon>Bacillales</taxon>
        <taxon>Bacillaceae</taxon>
        <taxon>Gottfriedia</taxon>
    </lineage>
</organism>
<dbReference type="Gene3D" id="3.90.1200.10">
    <property type="match status" value="1"/>
</dbReference>
<dbReference type="SUPFAM" id="SSF56112">
    <property type="entry name" value="Protein kinase-like (PK-like)"/>
    <property type="match status" value="1"/>
</dbReference>
<evidence type="ECO:0000313" key="3">
    <source>
        <dbReference type="Proteomes" id="UP000626244"/>
    </source>
</evidence>
<dbReference type="Gene3D" id="3.30.200.150">
    <property type="match status" value="1"/>
</dbReference>
<dbReference type="OrthoDB" id="9800774at2"/>
<dbReference type="EMBL" id="BMHB01000001">
    <property type="protein sequence ID" value="GGI11971.1"/>
    <property type="molecule type" value="Genomic_DNA"/>
</dbReference>
<reference evidence="3" key="1">
    <citation type="journal article" date="2019" name="Int. J. Syst. Evol. Microbiol.">
        <title>The Global Catalogue of Microorganisms (GCM) 10K type strain sequencing project: providing services to taxonomists for standard genome sequencing and annotation.</title>
        <authorList>
            <consortium name="The Broad Institute Genomics Platform"/>
            <consortium name="The Broad Institute Genome Sequencing Center for Infectious Disease"/>
            <person name="Wu L."/>
            <person name="Ma J."/>
        </authorList>
    </citation>
    <scope>NUCLEOTIDE SEQUENCE [LARGE SCALE GENOMIC DNA]</scope>
    <source>
        <strain evidence="3">CGMCC 1.14993</strain>
    </source>
</reference>